<name>A0ABU7GYP4_9SPHI</name>
<accession>A0ABU7GYP4</accession>
<organism evidence="3 4">
    <name type="scientific">Pedobacter flavus</name>
    <dbReference type="NCBI Taxonomy" id="3113906"/>
    <lineage>
        <taxon>Bacteria</taxon>
        <taxon>Pseudomonadati</taxon>
        <taxon>Bacteroidota</taxon>
        <taxon>Sphingobacteriia</taxon>
        <taxon>Sphingobacteriales</taxon>
        <taxon>Sphingobacteriaceae</taxon>
        <taxon>Pedobacter</taxon>
    </lineage>
</organism>
<dbReference type="EMBL" id="JAZDQU010000001">
    <property type="protein sequence ID" value="MEE1884070.1"/>
    <property type="molecule type" value="Genomic_DNA"/>
</dbReference>
<dbReference type="SUPFAM" id="SSF54427">
    <property type="entry name" value="NTF2-like"/>
    <property type="match status" value="1"/>
</dbReference>
<protein>
    <submittedName>
        <fullName evidence="3">Nuclear transport factor 2 family protein</fullName>
    </submittedName>
</protein>
<dbReference type="RefSeq" id="WP_330144988.1">
    <property type="nucleotide sequence ID" value="NZ_JAZDQU010000001.1"/>
</dbReference>
<gene>
    <name evidence="3" type="ORF">VRU49_01440</name>
</gene>
<feature type="domain" description="DUF4440" evidence="2">
    <location>
        <begin position="174"/>
        <end position="276"/>
    </location>
</feature>
<keyword evidence="1" id="KW-0732">Signal</keyword>
<sequence length="286" mass="31952">MIKKILITSTYLFASVFCFAQKSDGTTKSLVNADKAFAEKAIKSGIKTAYLDVSIENTLVFRPNPVNAKTYYAAQPNTKNLSWKPSFAKVSKSGDWGFTSGAYEINDTKKEYGQYLSIWKARNGKWELALDLGIEHNKPLIPVKEEFIEPNGKYTPKLFSTKDAAVGMEIIYDTERTLNTSLKSFGIAALGGFLNNDARLLFTGNEPIIGKTNIMSFTANMVENINFKNVGASKANGGELAYTYGVATFDYKGGDLRESFNYVFIWERQADHNWNIILQIYAPAER</sequence>
<proteinExistence type="predicted"/>
<comment type="caution">
    <text evidence="3">The sequence shown here is derived from an EMBL/GenBank/DDBJ whole genome shotgun (WGS) entry which is preliminary data.</text>
</comment>
<dbReference type="Gene3D" id="3.10.450.50">
    <property type="match status" value="2"/>
</dbReference>
<dbReference type="InterPro" id="IPR032710">
    <property type="entry name" value="NTF2-like_dom_sf"/>
</dbReference>
<evidence type="ECO:0000259" key="2">
    <source>
        <dbReference type="Pfam" id="PF14534"/>
    </source>
</evidence>
<dbReference type="Proteomes" id="UP001337681">
    <property type="component" value="Unassembled WGS sequence"/>
</dbReference>
<dbReference type="Pfam" id="PF14534">
    <property type="entry name" value="DUF4440"/>
    <property type="match status" value="1"/>
</dbReference>
<dbReference type="InterPro" id="IPR027843">
    <property type="entry name" value="DUF4440"/>
</dbReference>
<evidence type="ECO:0000256" key="1">
    <source>
        <dbReference type="SAM" id="SignalP"/>
    </source>
</evidence>
<reference evidence="3 4" key="1">
    <citation type="submission" date="2024-01" db="EMBL/GenBank/DDBJ databases">
        <title>Pedobacter sp. nov., isolated from oil-contaminated soil.</title>
        <authorList>
            <person name="Le N.T.T."/>
        </authorList>
    </citation>
    <scope>NUCLEOTIDE SEQUENCE [LARGE SCALE GENOMIC DNA]</scope>
    <source>
        <strain evidence="3 4">VNH31</strain>
    </source>
</reference>
<keyword evidence="4" id="KW-1185">Reference proteome</keyword>
<feature type="signal peptide" evidence="1">
    <location>
        <begin position="1"/>
        <end position="20"/>
    </location>
</feature>
<evidence type="ECO:0000313" key="4">
    <source>
        <dbReference type="Proteomes" id="UP001337681"/>
    </source>
</evidence>
<feature type="chain" id="PRO_5045847374" evidence="1">
    <location>
        <begin position="21"/>
        <end position="286"/>
    </location>
</feature>
<evidence type="ECO:0000313" key="3">
    <source>
        <dbReference type="EMBL" id="MEE1884070.1"/>
    </source>
</evidence>